<dbReference type="PANTHER" id="PTHR11360:SF284">
    <property type="entry name" value="EG:103B4.3 PROTEIN-RELATED"/>
    <property type="match status" value="1"/>
</dbReference>
<protein>
    <submittedName>
        <fullName evidence="5">Monocarboxylate transporter 10</fullName>
    </submittedName>
</protein>
<dbReference type="InterPro" id="IPR011701">
    <property type="entry name" value="MFS"/>
</dbReference>
<keyword evidence="3" id="KW-0812">Transmembrane</keyword>
<sequence length="303" mass="32647">MVFALPSQWFKKRRGLATGIVIAGAAVGGAVSSLIIQVNICPVEVFKVNNARQAMLLRMTLQMTLLIYAFAQGGVMLVGCFLAKTRTSSSRTSEPSRKRIQWVDSIYLKDSVFWSCWFALALFVLGYQIPLIFISVYVRDTIPSTPAQLATLPISIMNFSSAVGRTTVGLVADRIGFVNAFILTALISAFSQAILWNLTTHNYAGVIAFSVIFGLTGPCYVSLTTPIAATLYGTQSLATLTGLLNMASLPGALGGPPIGGYILKASGRNWRILAGYSGAVQFAGVLCILYARFKREPKVLARL</sequence>
<evidence type="ECO:0000313" key="5">
    <source>
        <dbReference type="EMBL" id="CEL53505.1"/>
    </source>
</evidence>
<name>A0A0B7F7I1_THACB</name>
<dbReference type="GO" id="GO:0016020">
    <property type="term" value="C:membrane"/>
    <property type="evidence" value="ECO:0007669"/>
    <property type="project" value="UniProtKB-SubCell"/>
</dbReference>
<feature type="transmembrane region" description="Helical" evidence="3">
    <location>
        <begin position="60"/>
        <end position="83"/>
    </location>
</feature>
<dbReference type="InterPro" id="IPR020846">
    <property type="entry name" value="MFS_dom"/>
</dbReference>
<dbReference type="InterPro" id="IPR036259">
    <property type="entry name" value="MFS_trans_sf"/>
</dbReference>
<dbReference type="InterPro" id="IPR050327">
    <property type="entry name" value="Proton-linked_MCT"/>
</dbReference>
<dbReference type="PANTHER" id="PTHR11360">
    <property type="entry name" value="MONOCARBOXYLATE TRANSPORTER"/>
    <property type="match status" value="1"/>
</dbReference>
<feature type="transmembrane region" description="Helical" evidence="3">
    <location>
        <begin position="175"/>
        <end position="196"/>
    </location>
</feature>
<dbReference type="Gene3D" id="1.20.1250.20">
    <property type="entry name" value="MFS general substrate transporter like domains"/>
    <property type="match status" value="1"/>
</dbReference>
<evidence type="ECO:0000313" key="6">
    <source>
        <dbReference type="Proteomes" id="UP000059188"/>
    </source>
</evidence>
<dbReference type="OrthoDB" id="2213137at2759"/>
<organism evidence="5 6">
    <name type="scientific">Thanatephorus cucumeris (strain AG1-IB / isolate 7/3/14)</name>
    <name type="common">Lettuce bottom rot fungus</name>
    <name type="synonym">Rhizoctonia solani</name>
    <dbReference type="NCBI Taxonomy" id="1108050"/>
    <lineage>
        <taxon>Eukaryota</taxon>
        <taxon>Fungi</taxon>
        <taxon>Dikarya</taxon>
        <taxon>Basidiomycota</taxon>
        <taxon>Agaricomycotina</taxon>
        <taxon>Agaricomycetes</taxon>
        <taxon>Cantharellales</taxon>
        <taxon>Ceratobasidiaceae</taxon>
        <taxon>Rhizoctonia</taxon>
        <taxon>Rhizoctonia solani AG-1</taxon>
    </lineage>
</organism>
<gene>
    <name evidence="5" type="ORF">RSOLAG1IB_06359</name>
</gene>
<dbReference type="SUPFAM" id="SSF103473">
    <property type="entry name" value="MFS general substrate transporter"/>
    <property type="match status" value="1"/>
</dbReference>
<evidence type="ECO:0000256" key="2">
    <source>
        <dbReference type="ARBA" id="ARBA00006727"/>
    </source>
</evidence>
<dbReference type="GO" id="GO:0022857">
    <property type="term" value="F:transmembrane transporter activity"/>
    <property type="evidence" value="ECO:0007669"/>
    <property type="project" value="InterPro"/>
</dbReference>
<dbReference type="PROSITE" id="PS50850">
    <property type="entry name" value="MFS"/>
    <property type="match status" value="1"/>
</dbReference>
<dbReference type="Proteomes" id="UP000059188">
    <property type="component" value="Unassembled WGS sequence"/>
</dbReference>
<feature type="transmembrane region" description="Helical" evidence="3">
    <location>
        <begin position="273"/>
        <end position="293"/>
    </location>
</feature>
<evidence type="ECO:0000256" key="3">
    <source>
        <dbReference type="SAM" id="Phobius"/>
    </source>
</evidence>
<dbReference type="Pfam" id="PF07690">
    <property type="entry name" value="MFS_1"/>
    <property type="match status" value="1"/>
</dbReference>
<evidence type="ECO:0000256" key="1">
    <source>
        <dbReference type="ARBA" id="ARBA00004141"/>
    </source>
</evidence>
<feature type="transmembrane region" description="Helical" evidence="3">
    <location>
        <begin position="112"/>
        <end position="138"/>
    </location>
</feature>
<comment type="similarity">
    <text evidence="2">Belongs to the major facilitator superfamily. Monocarboxylate porter (TC 2.A.1.13) family.</text>
</comment>
<feature type="transmembrane region" description="Helical" evidence="3">
    <location>
        <begin position="150"/>
        <end position="168"/>
    </location>
</feature>
<feature type="transmembrane region" description="Helical" evidence="3">
    <location>
        <begin position="202"/>
        <end position="223"/>
    </location>
</feature>
<comment type="subcellular location">
    <subcellularLocation>
        <location evidence="1">Membrane</location>
        <topology evidence="1">Multi-pass membrane protein</topology>
    </subcellularLocation>
</comment>
<keyword evidence="3" id="KW-1133">Transmembrane helix</keyword>
<reference evidence="5 6" key="1">
    <citation type="submission" date="2014-11" db="EMBL/GenBank/DDBJ databases">
        <authorList>
            <person name="Wibberg Daniel"/>
        </authorList>
    </citation>
    <scope>NUCLEOTIDE SEQUENCE [LARGE SCALE GENOMIC DNA]</scope>
    <source>
        <strain evidence="5">Rhizoctonia solani AG1-IB 7/3/14</strain>
    </source>
</reference>
<feature type="domain" description="Major facilitator superfamily (MFS) profile" evidence="4">
    <location>
        <begin position="112"/>
        <end position="303"/>
    </location>
</feature>
<dbReference type="EMBL" id="LN679112">
    <property type="protein sequence ID" value="CEL53505.1"/>
    <property type="molecule type" value="Genomic_DNA"/>
</dbReference>
<keyword evidence="3" id="KW-0472">Membrane</keyword>
<feature type="transmembrane region" description="Helical" evidence="3">
    <location>
        <begin position="16"/>
        <end position="40"/>
    </location>
</feature>
<keyword evidence="6" id="KW-1185">Reference proteome</keyword>
<dbReference type="AlphaFoldDB" id="A0A0B7F7I1"/>
<proteinExistence type="inferred from homology"/>
<feature type="transmembrane region" description="Helical" evidence="3">
    <location>
        <begin position="230"/>
        <end position="253"/>
    </location>
</feature>
<evidence type="ECO:0000259" key="4">
    <source>
        <dbReference type="PROSITE" id="PS50850"/>
    </source>
</evidence>
<accession>A0A0B7F7I1</accession>